<dbReference type="EMBL" id="JACYWE010000005">
    <property type="protein sequence ID" value="MBD8506679.1"/>
    <property type="molecule type" value="Genomic_DNA"/>
</dbReference>
<dbReference type="Pfam" id="PF12697">
    <property type="entry name" value="Abhydrolase_6"/>
    <property type="match status" value="1"/>
</dbReference>
<dbReference type="GO" id="GO:0016787">
    <property type="term" value="F:hydrolase activity"/>
    <property type="evidence" value="ECO:0007669"/>
    <property type="project" value="UniProtKB-KW"/>
</dbReference>
<dbReference type="SUPFAM" id="SSF53474">
    <property type="entry name" value="alpha/beta-Hydrolases"/>
    <property type="match status" value="1"/>
</dbReference>
<feature type="domain" description="AB hydrolase-1" evidence="1">
    <location>
        <begin position="42"/>
        <end position="271"/>
    </location>
</feature>
<dbReference type="InterPro" id="IPR000073">
    <property type="entry name" value="AB_hydrolase_1"/>
</dbReference>
<dbReference type="RefSeq" id="WP_192039155.1">
    <property type="nucleotide sequence ID" value="NZ_JACYWE010000005.1"/>
</dbReference>
<evidence type="ECO:0000313" key="3">
    <source>
        <dbReference type="Proteomes" id="UP000642993"/>
    </source>
</evidence>
<reference evidence="2" key="1">
    <citation type="submission" date="2020-09" db="EMBL/GenBank/DDBJ databases">
        <title>Hoyosella lacisalsi sp. nov., a halotolerant actinobacterium isolated from soil of Lake Gudzhirganskoe.</title>
        <authorList>
            <person name="Yang Q."/>
            <person name="Guo P.Y."/>
            <person name="Liu S.W."/>
            <person name="Li F.N."/>
            <person name="Sun C.H."/>
        </authorList>
    </citation>
    <scope>NUCLEOTIDE SEQUENCE</scope>
    <source>
        <strain evidence="2">G463</strain>
    </source>
</reference>
<keyword evidence="2" id="KW-0378">Hydrolase</keyword>
<protein>
    <submittedName>
        <fullName evidence="2">Alpha/beta hydrolase</fullName>
    </submittedName>
</protein>
<dbReference type="GO" id="GO:0016020">
    <property type="term" value="C:membrane"/>
    <property type="evidence" value="ECO:0007669"/>
    <property type="project" value="TreeGrafter"/>
</dbReference>
<gene>
    <name evidence="2" type="ORF">HT102_09290</name>
</gene>
<proteinExistence type="predicted"/>
<keyword evidence="3" id="KW-1185">Reference proteome</keyword>
<dbReference type="Gene3D" id="3.40.50.1820">
    <property type="entry name" value="alpha/beta hydrolase"/>
    <property type="match status" value="1"/>
</dbReference>
<sequence length="280" mass="30132">MTDPEWFRRALDAPVDTGTVRVEGVDIAYRAWGRVGDRMVALVHGAAANAHWWDHIGPALAQGHRVVALSLSGHGDSGRRSSYSYALWAREVAALLEGCDQPIVVAHSMGGRVAYHLAAQRPGLGGIAFIDTGFAGMPNAASRAVFADLAARPSRSYRTREEAVAAFRPFGSTAPIADHLQRHIGGHSVRRVPEGWSWKFDPAVFHALTLPHAVSGPVLAPAALLRAGHGSVVIKEVLEATRLVLPSDSVFETIPGSGHHVMLDAPLELVAWLRDLIRAW</sequence>
<dbReference type="AlphaFoldDB" id="A0A927JC99"/>
<dbReference type="InterPro" id="IPR050266">
    <property type="entry name" value="AB_hydrolase_sf"/>
</dbReference>
<organism evidence="2 3">
    <name type="scientific">Lolliginicoccus lacisalsi</name>
    <dbReference type="NCBI Taxonomy" id="2742202"/>
    <lineage>
        <taxon>Bacteria</taxon>
        <taxon>Bacillati</taxon>
        <taxon>Actinomycetota</taxon>
        <taxon>Actinomycetes</taxon>
        <taxon>Mycobacteriales</taxon>
        <taxon>Hoyosellaceae</taxon>
        <taxon>Lolliginicoccus</taxon>
    </lineage>
</organism>
<dbReference type="PANTHER" id="PTHR43798">
    <property type="entry name" value="MONOACYLGLYCEROL LIPASE"/>
    <property type="match status" value="1"/>
</dbReference>
<dbReference type="Proteomes" id="UP000642993">
    <property type="component" value="Unassembled WGS sequence"/>
</dbReference>
<evidence type="ECO:0000259" key="1">
    <source>
        <dbReference type="Pfam" id="PF12697"/>
    </source>
</evidence>
<dbReference type="PANTHER" id="PTHR43798:SF33">
    <property type="entry name" value="HYDROLASE, PUTATIVE (AFU_ORTHOLOGUE AFUA_2G14860)-RELATED"/>
    <property type="match status" value="1"/>
</dbReference>
<accession>A0A927JC99</accession>
<comment type="caution">
    <text evidence="2">The sequence shown here is derived from an EMBL/GenBank/DDBJ whole genome shotgun (WGS) entry which is preliminary data.</text>
</comment>
<evidence type="ECO:0000313" key="2">
    <source>
        <dbReference type="EMBL" id="MBD8506679.1"/>
    </source>
</evidence>
<dbReference type="InterPro" id="IPR029058">
    <property type="entry name" value="AB_hydrolase_fold"/>
</dbReference>
<name>A0A927JC99_9ACTN</name>